<dbReference type="AlphaFoldDB" id="A0A286GZV0"/>
<feature type="transmembrane region" description="Helical" evidence="2">
    <location>
        <begin position="66"/>
        <end position="85"/>
    </location>
</feature>
<feature type="transmembrane region" description="Helical" evidence="2">
    <location>
        <begin position="177"/>
        <end position="194"/>
    </location>
</feature>
<feature type="transmembrane region" description="Helical" evidence="2">
    <location>
        <begin position="33"/>
        <end position="54"/>
    </location>
</feature>
<feature type="transmembrane region" description="Helical" evidence="2">
    <location>
        <begin position="200"/>
        <end position="215"/>
    </location>
</feature>
<evidence type="ECO:0008006" key="5">
    <source>
        <dbReference type="Google" id="ProtNLM"/>
    </source>
</evidence>
<feature type="transmembrane region" description="Helical" evidence="2">
    <location>
        <begin position="91"/>
        <end position="109"/>
    </location>
</feature>
<feature type="transmembrane region" description="Helical" evidence="2">
    <location>
        <begin position="360"/>
        <end position="377"/>
    </location>
</feature>
<dbReference type="RefSeq" id="WP_097184612.1">
    <property type="nucleotide sequence ID" value="NZ_OCNK01000003.1"/>
</dbReference>
<gene>
    <name evidence="3" type="ORF">SAMN06272739_2942</name>
</gene>
<accession>A0A286GZV0</accession>
<feature type="transmembrane region" description="Helical" evidence="2">
    <location>
        <begin position="152"/>
        <end position="170"/>
    </location>
</feature>
<keyword evidence="2" id="KW-1133">Transmembrane helix</keyword>
<name>A0A286GZV0_9ACTN</name>
<keyword evidence="4" id="KW-1185">Reference proteome</keyword>
<feature type="transmembrane region" description="Helical" evidence="2">
    <location>
        <begin position="304"/>
        <end position="325"/>
    </location>
</feature>
<dbReference type="Proteomes" id="UP000219482">
    <property type="component" value="Unassembled WGS sequence"/>
</dbReference>
<proteinExistence type="predicted"/>
<evidence type="ECO:0000313" key="4">
    <source>
        <dbReference type="Proteomes" id="UP000219482"/>
    </source>
</evidence>
<evidence type="ECO:0000256" key="2">
    <source>
        <dbReference type="SAM" id="Phobius"/>
    </source>
</evidence>
<feature type="transmembrane region" description="Helical" evidence="2">
    <location>
        <begin position="222"/>
        <end position="243"/>
    </location>
</feature>
<evidence type="ECO:0000313" key="3">
    <source>
        <dbReference type="EMBL" id="SOE01060.1"/>
    </source>
</evidence>
<sequence>MPVPSLKVAVVSLLMIASTVVWRRGDIFSGGLDAVVVGKGVLSVLALVLAFLAVPPRERAPRLGTGSLWFLGTMLVAGLLGALAFGTLLPTAVIAVRIVILAATVFLLLRSVPAIEVLGGIVWACAVVVAVATVTGVSTLTSGRLEGGLPPLNPNEMAALAAVVVLWCVWRIVAGEVRVLGLLLAAAYLGVIWATGSRTALAMLLLAVAVMALHLRRPAVGLVVGGLLLAGVGSLVAVGTGVVGDFAERDGAGASTLESRFIAWRAAGSWAETLWQSAFGGGLSVKLIPIEGQWWDEQLLDSTWVSALVQAGTLGLVTAVVWVLWIVRSVLRTPRRFRILFLGLVVFLVGRSLLESGLFDATPMFLVLFAVSLLAEGGSRARLRDEEEDGAGLPVAPAGRPLGQPA</sequence>
<dbReference type="OrthoDB" id="5186562at2"/>
<evidence type="ECO:0000256" key="1">
    <source>
        <dbReference type="SAM" id="MobiDB-lite"/>
    </source>
</evidence>
<protein>
    <recommendedName>
        <fullName evidence="5">O-antigen ligase</fullName>
    </recommendedName>
</protein>
<keyword evidence="2" id="KW-0812">Transmembrane</keyword>
<feature type="transmembrane region" description="Helical" evidence="2">
    <location>
        <begin position="337"/>
        <end position="354"/>
    </location>
</feature>
<reference evidence="4" key="1">
    <citation type="submission" date="2017-09" db="EMBL/GenBank/DDBJ databases">
        <authorList>
            <person name="Varghese N."/>
            <person name="Submissions S."/>
        </authorList>
    </citation>
    <scope>NUCLEOTIDE SEQUENCE [LARGE SCALE GENOMIC DNA]</scope>
    <source>
        <strain evidence="4">DSM 44270</strain>
    </source>
</reference>
<feature type="region of interest" description="Disordered" evidence="1">
    <location>
        <begin position="384"/>
        <end position="406"/>
    </location>
</feature>
<organism evidence="3 4">
    <name type="scientific">Blastococcus haudaquaticus</name>
    <dbReference type="NCBI Taxonomy" id="1938745"/>
    <lineage>
        <taxon>Bacteria</taxon>
        <taxon>Bacillati</taxon>
        <taxon>Actinomycetota</taxon>
        <taxon>Actinomycetes</taxon>
        <taxon>Geodermatophilales</taxon>
        <taxon>Geodermatophilaceae</taxon>
        <taxon>Blastococcus</taxon>
    </lineage>
</organism>
<keyword evidence="2" id="KW-0472">Membrane</keyword>
<dbReference type="EMBL" id="OCNK01000003">
    <property type="protein sequence ID" value="SOE01060.1"/>
    <property type="molecule type" value="Genomic_DNA"/>
</dbReference>
<feature type="transmembrane region" description="Helical" evidence="2">
    <location>
        <begin position="121"/>
        <end position="140"/>
    </location>
</feature>